<organism evidence="1">
    <name type="scientific">marine sediment metagenome</name>
    <dbReference type="NCBI Taxonomy" id="412755"/>
    <lineage>
        <taxon>unclassified sequences</taxon>
        <taxon>metagenomes</taxon>
        <taxon>ecological metagenomes</taxon>
    </lineage>
</organism>
<accession>X1IS26</accession>
<dbReference type="EMBL" id="BARU01038421">
    <property type="protein sequence ID" value="GAH84497.1"/>
    <property type="molecule type" value="Genomic_DNA"/>
</dbReference>
<name>X1IS26_9ZZZZ</name>
<proteinExistence type="predicted"/>
<dbReference type="Pfam" id="PF16138">
    <property type="entry name" value="DUF4846"/>
    <property type="match status" value="1"/>
</dbReference>
<dbReference type="AlphaFoldDB" id="X1IS26"/>
<gene>
    <name evidence="1" type="ORF">S03H2_59731</name>
</gene>
<sequence length="154" mass="17125">MHLYDGRLKGSQSAHHAVVDIDVGRKDLQQCADAVIRLRAEYLYSRGLEKAIAFHFTSGDVAEWRRWRGGERPRVRGNEVSWSKIAEPDASHKNFRKYLDVVFTYAGSASLSKELESVRDPATVEVGNVFIRGGFPGHAVLVVDVAMNAAGERV</sequence>
<feature type="non-terminal residue" evidence="1">
    <location>
        <position position="154"/>
    </location>
</feature>
<protein>
    <submittedName>
        <fullName evidence="1">Uncharacterized protein</fullName>
    </submittedName>
</protein>
<comment type="caution">
    <text evidence="1">The sequence shown here is derived from an EMBL/GenBank/DDBJ whole genome shotgun (WGS) entry which is preliminary data.</text>
</comment>
<reference evidence="1" key="1">
    <citation type="journal article" date="2014" name="Front. Microbiol.">
        <title>High frequency of phylogenetically diverse reductive dehalogenase-homologous genes in deep subseafloor sedimentary metagenomes.</title>
        <authorList>
            <person name="Kawai M."/>
            <person name="Futagami T."/>
            <person name="Toyoda A."/>
            <person name="Takaki Y."/>
            <person name="Nishi S."/>
            <person name="Hori S."/>
            <person name="Arai W."/>
            <person name="Tsubouchi T."/>
            <person name="Morono Y."/>
            <person name="Uchiyama I."/>
            <person name="Ito T."/>
            <person name="Fujiyama A."/>
            <person name="Inagaki F."/>
            <person name="Takami H."/>
        </authorList>
    </citation>
    <scope>NUCLEOTIDE SEQUENCE</scope>
    <source>
        <strain evidence="1">Expedition CK06-06</strain>
    </source>
</reference>
<dbReference type="InterPro" id="IPR032315">
    <property type="entry name" value="DUF4846"/>
</dbReference>
<evidence type="ECO:0000313" key="1">
    <source>
        <dbReference type="EMBL" id="GAH84497.1"/>
    </source>
</evidence>